<keyword evidence="1" id="KW-1133">Transmembrane helix</keyword>
<reference evidence="2 3" key="1">
    <citation type="submission" date="2018-06" db="EMBL/GenBank/DDBJ databases">
        <title>Genomic Encyclopedia of Type Strains, Phase III (KMG-III): the genomes of soil and plant-associated and newly described type strains.</title>
        <authorList>
            <person name="Whitman W."/>
        </authorList>
    </citation>
    <scope>NUCLEOTIDE SEQUENCE [LARGE SCALE GENOMIC DNA]</scope>
    <source>
        <strain evidence="2 3">CGMCC 4.7090</strain>
    </source>
</reference>
<organism evidence="2 3">
    <name type="scientific">Actinoplanes lutulentus</name>
    <dbReference type="NCBI Taxonomy" id="1287878"/>
    <lineage>
        <taxon>Bacteria</taxon>
        <taxon>Bacillati</taxon>
        <taxon>Actinomycetota</taxon>
        <taxon>Actinomycetes</taxon>
        <taxon>Micromonosporales</taxon>
        <taxon>Micromonosporaceae</taxon>
        <taxon>Actinoplanes</taxon>
    </lineage>
</organism>
<dbReference type="Pfam" id="PF11271">
    <property type="entry name" value="PorA"/>
    <property type="match status" value="1"/>
</dbReference>
<accession>A0A327Z1Z6</accession>
<dbReference type="PROSITE" id="PS51257">
    <property type="entry name" value="PROKAR_LIPOPROTEIN"/>
    <property type="match status" value="1"/>
</dbReference>
<dbReference type="EMBL" id="QLMJ01000020">
    <property type="protein sequence ID" value="RAK28414.1"/>
    <property type="molecule type" value="Genomic_DNA"/>
</dbReference>
<evidence type="ECO:0000256" key="1">
    <source>
        <dbReference type="SAM" id="Phobius"/>
    </source>
</evidence>
<evidence type="ECO:0008006" key="4">
    <source>
        <dbReference type="Google" id="ProtNLM"/>
    </source>
</evidence>
<protein>
    <recommendedName>
        <fullName evidence="4">DUF3068 family protein</fullName>
    </recommendedName>
</protein>
<feature type="transmembrane region" description="Helical" evidence="1">
    <location>
        <begin position="303"/>
        <end position="323"/>
    </location>
</feature>
<dbReference type="RefSeq" id="WP_245973010.1">
    <property type="nucleotide sequence ID" value="NZ_JACHWI010000002.1"/>
</dbReference>
<dbReference type="InterPro" id="IPR021424">
    <property type="entry name" value="PorA"/>
</dbReference>
<evidence type="ECO:0000313" key="3">
    <source>
        <dbReference type="Proteomes" id="UP000249341"/>
    </source>
</evidence>
<keyword evidence="1" id="KW-0472">Membrane</keyword>
<name>A0A327Z1Z6_9ACTN</name>
<proteinExistence type="predicted"/>
<sequence length="345" mass="37737">MTARLGAVIFGIGVFAVVLGAGCAFYVTPAVARLPYDLTMCTATVTEDCLRASVAEAPGAQFLQTKGGAAPSVEIRTGTLRSTTEISPQHAQTAAEMTGDAVIWHVYSTVSWVETNEMVSQSITGVALDRDTAAAADWPNQFFEDAGKDRPSDIDFEGQLYKFPFGTQRQDYQYFDSNLRRALPITFQDTERIDGLETYRFQQTIPETTLTVSTDQLTALLNRFTPGATAGRITYTNTRTLWVEPASGLFVKVQEQQRKTLVPSTGTPIALLDATFTSTPETLRNSISSATDARNQLLLISRYLPIGAAVIGAILMVLGPWLARRRKRPLRDSHLCRRKASVLSG</sequence>
<comment type="caution">
    <text evidence="2">The sequence shown here is derived from an EMBL/GenBank/DDBJ whole genome shotgun (WGS) entry which is preliminary data.</text>
</comment>
<dbReference type="Proteomes" id="UP000249341">
    <property type="component" value="Unassembled WGS sequence"/>
</dbReference>
<keyword evidence="3" id="KW-1185">Reference proteome</keyword>
<dbReference type="AlphaFoldDB" id="A0A327Z1Z6"/>
<keyword evidence="1" id="KW-0812">Transmembrane</keyword>
<gene>
    <name evidence="2" type="ORF">B0I29_120182</name>
</gene>
<evidence type="ECO:0000313" key="2">
    <source>
        <dbReference type="EMBL" id="RAK28414.1"/>
    </source>
</evidence>